<dbReference type="Proteomes" id="UP000007350">
    <property type="component" value="Unassembled WGS sequence"/>
</dbReference>
<dbReference type="Gene3D" id="3.60.10.10">
    <property type="entry name" value="Endonuclease/exonuclease/phosphatase"/>
    <property type="match status" value="1"/>
</dbReference>
<evidence type="ECO:0000313" key="2">
    <source>
        <dbReference type="EMBL" id="EKF29983.1"/>
    </source>
</evidence>
<evidence type="ECO:0000259" key="1">
    <source>
        <dbReference type="Pfam" id="PF03372"/>
    </source>
</evidence>
<dbReference type="AlphaFoldDB" id="K2M4Y2"/>
<dbReference type="EMBL" id="AHKC01012507">
    <property type="protein sequence ID" value="EKF29983.1"/>
    <property type="molecule type" value="Genomic_DNA"/>
</dbReference>
<name>K2M4Y2_TRYCR</name>
<sequence>MSRGHAIHRRRKPVAFSSTTEKGVIHLPFFVDEASSIIPAAFNNRASTTGILRELSRAPAMRSAPCHGAGALVVHRKFDAAHSMSTTETKTTSPQENVTCHARCEEVKRSACRLSDKTARPFRCGHSVDITRCGDAQKNPGAEEDGYITIWQLNIAGFSSVKKIAFAARLEQHPPDIVLLQEINNRSDVATKLSGYNEYLQARTGRGGGVAILVRHSLPC</sequence>
<reference evidence="2 3" key="1">
    <citation type="journal article" date="2012" name="BMC Genomics">
        <title>Comparative genomic analysis of human infective Trypanosoma cruzi lineages with the bat-restricted subspecies T. cruzi marinkellei.</title>
        <authorList>
            <person name="Franzen O."/>
            <person name="Talavera-Lopez C."/>
            <person name="Ochaya S."/>
            <person name="Butler C.E."/>
            <person name="Messenger L.A."/>
            <person name="Lewis M.D."/>
            <person name="Llewellyn M.S."/>
            <person name="Marinkelle C.J."/>
            <person name="Tyler K.M."/>
            <person name="Miles M.A."/>
            <person name="Andersson B."/>
        </authorList>
    </citation>
    <scope>NUCLEOTIDE SEQUENCE [LARGE SCALE GENOMIC DNA]</scope>
    <source>
        <strain evidence="2 3">B7</strain>
    </source>
</reference>
<dbReference type="InterPro" id="IPR005135">
    <property type="entry name" value="Endo/exonuclease/phosphatase"/>
</dbReference>
<dbReference type="InterPro" id="IPR036691">
    <property type="entry name" value="Endo/exonu/phosph_ase_sf"/>
</dbReference>
<evidence type="ECO:0000313" key="3">
    <source>
        <dbReference type="Proteomes" id="UP000007350"/>
    </source>
</evidence>
<gene>
    <name evidence="2" type="ORF">MOQ_006214</name>
</gene>
<feature type="domain" description="Endonuclease/exonuclease/phosphatase" evidence="1">
    <location>
        <begin position="152"/>
        <end position="218"/>
    </location>
</feature>
<accession>K2M4Y2</accession>
<comment type="caution">
    <text evidence="2">The sequence shown here is derived from an EMBL/GenBank/DDBJ whole genome shotgun (WGS) entry which is preliminary data.</text>
</comment>
<dbReference type="OrthoDB" id="416454at2759"/>
<dbReference type="SUPFAM" id="SSF56219">
    <property type="entry name" value="DNase I-like"/>
    <property type="match status" value="1"/>
</dbReference>
<proteinExistence type="predicted"/>
<dbReference type="GO" id="GO:0003824">
    <property type="term" value="F:catalytic activity"/>
    <property type="evidence" value="ECO:0007669"/>
    <property type="project" value="InterPro"/>
</dbReference>
<protein>
    <recommendedName>
        <fullName evidence="1">Endonuclease/exonuclease/phosphatase domain-containing protein</fullName>
    </recommendedName>
</protein>
<organism evidence="2 3">
    <name type="scientific">Trypanosoma cruzi marinkellei</name>
    <dbReference type="NCBI Taxonomy" id="85056"/>
    <lineage>
        <taxon>Eukaryota</taxon>
        <taxon>Discoba</taxon>
        <taxon>Euglenozoa</taxon>
        <taxon>Kinetoplastea</taxon>
        <taxon>Metakinetoplastina</taxon>
        <taxon>Trypanosomatida</taxon>
        <taxon>Trypanosomatidae</taxon>
        <taxon>Trypanosoma</taxon>
        <taxon>Schizotrypanum</taxon>
    </lineage>
</organism>
<dbReference type="Pfam" id="PF03372">
    <property type="entry name" value="Exo_endo_phos"/>
    <property type="match status" value="1"/>
</dbReference>
<keyword evidence="3" id="KW-1185">Reference proteome</keyword>